<dbReference type="InterPro" id="IPR007219">
    <property type="entry name" value="XnlR_reg_dom"/>
</dbReference>
<feature type="compositionally biased region" description="Polar residues" evidence="4">
    <location>
        <begin position="657"/>
        <end position="666"/>
    </location>
</feature>
<dbReference type="SMART" id="SM00066">
    <property type="entry name" value="GAL4"/>
    <property type="match status" value="1"/>
</dbReference>
<keyword evidence="7" id="KW-1185">Reference proteome</keyword>
<dbReference type="InterPro" id="IPR050613">
    <property type="entry name" value="Sec_Metabolite_Reg"/>
</dbReference>
<evidence type="ECO:0000256" key="4">
    <source>
        <dbReference type="SAM" id="MobiDB-lite"/>
    </source>
</evidence>
<dbReference type="Pfam" id="PF04082">
    <property type="entry name" value="Fungal_trans"/>
    <property type="match status" value="1"/>
</dbReference>
<evidence type="ECO:0000256" key="1">
    <source>
        <dbReference type="ARBA" id="ARBA00004123"/>
    </source>
</evidence>
<feature type="compositionally biased region" description="Acidic residues" evidence="4">
    <location>
        <begin position="96"/>
        <end position="115"/>
    </location>
</feature>
<dbReference type="PROSITE" id="PS00463">
    <property type="entry name" value="ZN2_CY6_FUNGAL_1"/>
    <property type="match status" value="1"/>
</dbReference>
<dbReference type="InterPro" id="IPR036864">
    <property type="entry name" value="Zn2-C6_fun-type_DNA-bd_sf"/>
</dbReference>
<accession>A0A6A6HBH4</accession>
<protein>
    <submittedName>
        <fullName evidence="6">C6 transcription factor</fullName>
    </submittedName>
</protein>
<dbReference type="GO" id="GO:0006351">
    <property type="term" value="P:DNA-templated transcription"/>
    <property type="evidence" value="ECO:0007669"/>
    <property type="project" value="InterPro"/>
</dbReference>
<dbReference type="GO" id="GO:0005634">
    <property type="term" value="C:nucleus"/>
    <property type="evidence" value="ECO:0007669"/>
    <property type="project" value="UniProtKB-SubCell"/>
</dbReference>
<feature type="region of interest" description="Disordered" evidence="4">
    <location>
        <begin position="1"/>
        <end position="22"/>
    </location>
</feature>
<dbReference type="PANTHER" id="PTHR31001:SF85">
    <property type="entry name" value="ZN(II)2CYS6 TRANSCRIPTION FACTOR (EUROFUNG)"/>
    <property type="match status" value="1"/>
</dbReference>
<dbReference type="Proteomes" id="UP000800092">
    <property type="component" value="Unassembled WGS sequence"/>
</dbReference>
<name>A0A6A6HBH4_VIRVR</name>
<dbReference type="SMART" id="SM00906">
    <property type="entry name" value="Fungal_trans"/>
    <property type="match status" value="1"/>
</dbReference>
<feature type="domain" description="Zn(2)-C6 fungal-type" evidence="5">
    <location>
        <begin position="27"/>
        <end position="56"/>
    </location>
</feature>
<sequence length="718" mass="81758">MRNVNAGVSQPQRLQQLGPSDGVRSYSCLTCRQRKVRCDRRTPCCNCVRAQKQCSFIPPVRGKRKRTKPPREGLHAKLKRYEELLKSYGAKVEPYENSDESELETTSPAEDETIENGEPPSTVRSDPFGLEETKPKLITREGTSRYFDSALWSNLGDQLQHPEVGVLGEQSDESNIQESELFFEPGCSFKVDNLASFYPSFEILPKLREIYADRVDPMMKILHLPTFWTALMNGLRHPQDLSKSLEAAIFAFCCAAISALKEDECETLFGLQKSVMYTRYRVATRQALVNAGFLSTSSPMTLRAYAIFMMCVRNSYRCDTLFVLSGVAIRLARKMGLHRDGTSLGLSPFETEMRRRLWWHLVHVDFRTADLLGTRASLDLSCGDTKMPLNVDDEDFNPDMVDLPSERNGITPISLCLIRCDIIETLRKFSTTHPGNVCWEVLYSPDTTLAKKDAVISQIEDHWENKYLRYCDPSNPLHTFGSIMIKSSVCKMKLFAHNPRQFANSPVKVPQSERDMVFANATKLLEYTALMQSDGQGLQKFTWQIGTSYLWNSILYVLIEARHRKSGSEVDKLWQLIGKVFSYYPQIFEESTAAVYAALGKWTLEVWDEYVAASKIEGFPISSTPEYINAIRRCRKPVTEPPSEANNRSADSEPVTRISNGYNKSQGQRDEEDLADFEPFDAYDFPDLLSFEVDPNEWVQWEQSVAGQNGFAQIDRLY</sequence>
<evidence type="ECO:0000259" key="5">
    <source>
        <dbReference type="PROSITE" id="PS50048"/>
    </source>
</evidence>
<evidence type="ECO:0000313" key="6">
    <source>
        <dbReference type="EMBL" id="KAF2234850.1"/>
    </source>
</evidence>
<proteinExistence type="predicted"/>
<dbReference type="GO" id="GO:0000981">
    <property type="term" value="F:DNA-binding transcription factor activity, RNA polymerase II-specific"/>
    <property type="evidence" value="ECO:0007669"/>
    <property type="project" value="InterPro"/>
</dbReference>
<dbReference type="CDD" id="cd00067">
    <property type="entry name" value="GAL4"/>
    <property type="match status" value="1"/>
</dbReference>
<dbReference type="Pfam" id="PF00172">
    <property type="entry name" value="Zn_clus"/>
    <property type="match status" value="1"/>
</dbReference>
<gene>
    <name evidence="6" type="ORF">EV356DRAFT_532401</name>
</gene>
<feature type="compositionally biased region" description="Polar residues" evidence="4">
    <location>
        <begin position="1"/>
        <end position="18"/>
    </location>
</feature>
<dbReference type="CDD" id="cd12148">
    <property type="entry name" value="fungal_TF_MHR"/>
    <property type="match status" value="1"/>
</dbReference>
<evidence type="ECO:0000313" key="7">
    <source>
        <dbReference type="Proteomes" id="UP000800092"/>
    </source>
</evidence>
<dbReference type="OrthoDB" id="2269373at2759"/>
<keyword evidence="2" id="KW-0479">Metal-binding</keyword>
<dbReference type="PROSITE" id="PS50048">
    <property type="entry name" value="ZN2_CY6_FUNGAL_2"/>
    <property type="match status" value="1"/>
</dbReference>
<dbReference type="GO" id="GO:0008270">
    <property type="term" value="F:zinc ion binding"/>
    <property type="evidence" value="ECO:0007669"/>
    <property type="project" value="InterPro"/>
</dbReference>
<dbReference type="PANTHER" id="PTHR31001">
    <property type="entry name" value="UNCHARACTERIZED TRANSCRIPTIONAL REGULATORY PROTEIN"/>
    <property type="match status" value="1"/>
</dbReference>
<dbReference type="Gene3D" id="4.10.240.10">
    <property type="entry name" value="Zn(2)-C6 fungal-type DNA-binding domain"/>
    <property type="match status" value="1"/>
</dbReference>
<reference evidence="6" key="1">
    <citation type="journal article" date="2020" name="Stud. Mycol.">
        <title>101 Dothideomycetes genomes: a test case for predicting lifestyles and emergence of pathogens.</title>
        <authorList>
            <person name="Haridas S."/>
            <person name="Albert R."/>
            <person name="Binder M."/>
            <person name="Bloem J."/>
            <person name="Labutti K."/>
            <person name="Salamov A."/>
            <person name="Andreopoulos B."/>
            <person name="Baker S."/>
            <person name="Barry K."/>
            <person name="Bills G."/>
            <person name="Bluhm B."/>
            <person name="Cannon C."/>
            <person name="Castanera R."/>
            <person name="Culley D."/>
            <person name="Daum C."/>
            <person name="Ezra D."/>
            <person name="Gonzalez J."/>
            <person name="Henrissat B."/>
            <person name="Kuo A."/>
            <person name="Liang C."/>
            <person name="Lipzen A."/>
            <person name="Lutzoni F."/>
            <person name="Magnuson J."/>
            <person name="Mondo S."/>
            <person name="Nolan M."/>
            <person name="Ohm R."/>
            <person name="Pangilinan J."/>
            <person name="Park H.-J."/>
            <person name="Ramirez L."/>
            <person name="Alfaro M."/>
            <person name="Sun H."/>
            <person name="Tritt A."/>
            <person name="Yoshinaga Y."/>
            <person name="Zwiers L.-H."/>
            <person name="Turgeon B."/>
            <person name="Goodwin S."/>
            <person name="Spatafora J."/>
            <person name="Crous P."/>
            <person name="Grigoriev I."/>
        </authorList>
    </citation>
    <scope>NUCLEOTIDE SEQUENCE</scope>
    <source>
        <strain evidence="6">Tuck. ex Michener</strain>
    </source>
</reference>
<dbReference type="GO" id="GO:0003677">
    <property type="term" value="F:DNA binding"/>
    <property type="evidence" value="ECO:0007669"/>
    <property type="project" value="InterPro"/>
</dbReference>
<dbReference type="EMBL" id="ML991795">
    <property type="protein sequence ID" value="KAF2234850.1"/>
    <property type="molecule type" value="Genomic_DNA"/>
</dbReference>
<dbReference type="SUPFAM" id="SSF57701">
    <property type="entry name" value="Zn2/Cys6 DNA-binding domain"/>
    <property type="match status" value="1"/>
</dbReference>
<keyword evidence="3" id="KW-0539">Nucleus</keyword>
<dbReference type="InterPro" id="IPR001138">
    <property type="entry name" value="Zn2Cys6_DnaBD"/>
</dbReference>
<organism evidence="6 7">
    <name type="scientific">Viridothelium virens</name>
    <name type="common">Speckled blister lichen</name>
    <name type="synonym">Trypethelium virens</name>
    <dbReference type="NCBI Taxonomy" id="1048519"/>
    <lineage>
        <taxon>Eukaryota</taxon>
        <taxon>Fungi</taxon>
        <taxon>Dikarya</taxon>
        <taxon>Ascomycota</taxon>
        <taxon>Pezizomycotina</taxon>
        <taxon>Dothideomycetes</taxon>
        <taxon>Dothideomycetes incertae sedis</taxon>
        <taxon>Trypetheliales</taxon>
        <taxon>Trypetheliaceae</taxon>
        <taxon>Viridothelium</taxon>
    </lineage>
</organism>
<evidence type="ECO:0000256" key="2">
    <source>
        <dbReference type="ARBA" id="ARBA00022723"/>
    </source>
</evidence>
<dbReference type="AlphaFoldDB" id="A0A6A6HBH4"/>
<comment type="subcellular location">
    <subcellularLocation>
        <location evidence="1">Nucleus</location>
    </subcellularLocation>
</comment>
<feature type="region of interest" description="Disordered" evidence="4">
    <location>
        <begin position="638"/>
        <end position="671"/>
    </location>
</feature>
<evidence type="ECO:0000256" key="3">
    <source>
        <dbReference type="ARBA" id="ARBA00023242"/>
    </source>
</evidence>
<feature type="region of interest" description="Disordered" evidence="4">
    <location>
        <begin position="91"/>
        <end position="135"/>
    </location>
</feature>